<sequence>CVLPLLNWTGRAQRERGDWSRRQTPEQLRKAIRRLTALCFWLQCYWNVTITVAPTNLGIALCAKTLPPCIPGLANENFEVSDPVGDPVREGYGPFSADTEDDT</sequence>
<dbReference type="AlphaFoldDB" id="A0A553N0I1"/>
<dbReference type="EMBL" id="SRMA01027158">
    <property type="protein sequence ID" value="TRY58943.1"/>
    <property type="molecule type" value="Genomic_DNA"/>
</dbReference>
<dbReference type="OrthoDB" id="5586at2759"/>
<reference evidence="2 3" key="1">
    <citation type="journal article" date="2019" name="Sci. Data">
        <title>Hybrid genome assembly and annotation of Danionella translucida.</title>
        <authorList>
            <person name="Kadobianskyi M."/>
            <person name="Schulze L."/>
            <person name="Schuelke M."/>
            <person name="Judkewitz B."/>
        </authorList>
    </citation>
    <scope>NUCLEOTIDE SEQUENCE [LARGE SCALE GENOMIC DNA]</scope>
    <source>
        <strain evidence="2 3">Bolton</strain>
    </source>
</reference>
<accession>A0A553N0I1</accession>
<comment type="caution">
    <text evidence="2">The sequence shown here is derived from an EMBL/GenBank/DDBJ whole genome shotgun (WGS) entry which is preliminary data.</text>
</comment>
<keyword evidence="3" id="KW-1185">Reference proteome</keyword>
<feature type="non-terminal residue" evidence="2">
    <location>
        <position position="1"/>
    </location>
</feature>
<protein>
    <submittedName>
        <fullName evidence="2">Uncharacterized protein</fullName>
    </submittedName>
</protein>
<organism evidence="2 3">
    <name type="scientific">Danionella cerebrum</name>
    <dbReference type="NCBI Taxonomy" id="2873325"/>
    <lineage>
        <taxon>Eukaryota</taxon>
        <taxon>Metazoa</taxon>
        <taxon>Chordata</taxon>
        <taxon>Craniata</taxon>
        <taxon>Vertebrata</taxon>
        <taxon>Euteleostomi</taxon>
        <taxon>Actinopterygii</taxon>
        <taxon>Neopterygii</taxon>
        <taxon>Teleostei</taxon>
        <taxon>Ostariophysi</taxon>
        <taxon>Cypriniformes</taxon>
        <taxon>Danionidae</taxon>
        <taxon>Danioninae</taxon>
        <taxon>Danionella</taxon>
    </lineage>
</organism>
<evidence type="ECO:0000256" key="1">
    <source>
        <dbReference type="SAM" id="MobiDB-lite"/>
    </source>
</evidence>
<feature type="region of interest" description="Disordered" evidence="1">
    <location>
        <begin position="81"/>
        <end position="103"/>
    </location>
</feature>
<gene>
    <name evidence="2" type="ORF">DNTS_033917</name>
</gene>
<name>A0A553N0I1_9TELE</name>
<proteinExistence type="predicted"/>
<evidence type="ECO:0000313" key="2">
    <source>
        <dbReference type="EMBL" id="TRY58943.1"/>
    </source>
</evidence>
<evidence type="ECO:0000313" key="3">
    <source>
        <dbReference type="Proteomes" id="UP000316079"/>
    </source>
</evidence>
<dbReference type="Proteomes" id="UP000316079">
    <property type="component" value="Unassembled WGS sequence"/>
</dbReference>